<evidence type="ECO:0000313" key="2">
    <source>
        <dbReference type="Proteomes" id="UP001152531"/>
    </source>
</evidence>
<organism evidence="1 2">
    <name type="scientific">[Candida] jaroonii</name>
    <dbReference type="NCBI Taxonomy" id="467808"/>
    <lineage>
        <taxon>Eukaryota</taxon>
        <taxon>Fungi</taxon>
        <taxon>Dikarya</taxon>
        <taxon>Ascomycota</taxon>
        <taxon>Saccharomycotina</taxon>
        <taxon>Pichiomycetes</taxon>
        <taxon>Debaryomycetaceae</taxon>
        <taxon>Yamadazyma</taxon>
    </lineage>
</organism>
<accession>A0ACA9Y048</accession>
<protein>
    <submittedName>
        <fullName evidence="1">Metal homeostatis protein Bsd2p</fullName>
    </submittedName>
</protein>
<comment type="caution">
    <text evidence="1">The sequence shown here is derived from an EMBL/GenBank/DDBJ whole genome shotgun (WGS) entry which is preliminary data.</text>
</comment>
<proteinExistence type="predicted"/>
<evidence type="ECO:0000313" key="1">
    <source>
        <dbReference type="EMBL" id="CAH6718280.1"/>
    </source>
</evidence>
<gene>
    <name evidence="1" type="ORF">CLIB1444_01S03224</name>
</gene>
<reference evidence="1" key="1">
    <citation type="submission" date="2022-06" db="EMBL/GenBank/DDBJ databases">
        <authorList>
            <person name="Legras J.-L."/>
            <person name="Devillers H."/>
            <person name="Grondin C."/>
        </authorList>
    </citation>
    <scope>NUCLEOTIDE SEQUENCE</scope>
    <source>
        <strain evidence="1">CLIB 1444</strain>
    </source>
</reference>
<sequence>MSHKYSRIGEEGVELNDITSETGGLLNNADVVITDDDSNISIDDESTQPEEYTQNPAEGSSSALNREPSELESQITMPRLTKTQRVMNVLNHLIPIKQTYERISNGLVTGRMQANVPGRFIGQGTDGVFRNLMAKPDVNSNNVKNETNPPTYEEAAADATPEYWESSVIAPIYDDEVFVEGLPVGNIANFVWNALVTVAFQFVGFLLCYLLHTSHAAKHGSRAGLGITFIFFGWNLVPSNFGSADKLPEKYEPKNPDNFDIDKSTNIGDGGIDDFSSNLYHPNAEDKTNQIPYFAYGLIAFGLFMILKALMDYYRVKKMENEILNPPNTTPVTNSITEESNNWEQPENEQSV</sequence>
<dbReference type="EMBL" id="CALSDN010000001">
    <property type="protein sequence ID" value="CAH6718280.1"/>
    <property type="molecule type" value="Genomic_DNA"/>
</dbReference>
<name>A0ACA9Y048_9ASCO</name>
<dbReference type="Proteomes" id="UP001152531">
    <property type="component" value="Unassembled WGS sequence"/>
</dbReference>
<keyword evidence="2" id="KW-1185">Reference proteome</keyword>